<dbReference type="GO" id="GO:0030170">
    <property type="term" value="F:pyridoxal phosphate binding"/>
    <property type="evidence" value="ECO:0007669"/>
    <property type="project" value="InterPro"/>
</dbReference>
<evidence type="ECO:0000256" key="3">
    <source>
        <dbReference type="ARBA" id="ARBA00009077"/>
    </source>
</evidence>
<comment type="cofactor">
    <cofactor evidence="1">
        <name>pyridoxal 5'-phosphate</name>
        <dbReference type="ChEBI" id="CHEBI:597326"/>
    </cofactor>
</comment>
<feature type="region of interest" description="Disordered" evidence="8">
    <location>
        <begin position="1"/>
        <end position="27"/>
    </location>
</feature>
<dbReference type="GO" id="GO:0005737">
    <property type="term" value="C:cytoplasm"/>
    <property type="evidence" value="ECO:0007669"/>
    <property type="project" value="TreeGrafter"/>
</dbReference>
<dbReference type="SUPFAM" id="SSF53383">
    <property type="entry name" value="PLP-dependent transferases"/>
    <property type="match status" value="1"/>
</dbReference>
<gene>
    <name evidence="9" type="ORF">BCV70DRAFT_158878</name>
</gene>
<dbReference type="AlphaFoldDB" id="A0A317XUG0"/>
<keyword evidence="10" id="KW-1185">Reference proteome</keyword>
<dbReference type="InterPro" id="IPR027417">
    <property type="entry name" value="P-loop_NTPase"/>
</dbReference>
<dbReference type="PANTHER" id="PTHR11808:SF15">
    <property type="entry name" value="CYSTATHIONINE GAMMA-LYASE"/>
    <property type="match status" value="1"/>
</dbReference>
<keyword evidence="6" id="KW-0198">Cysteine biosynthesis</keyword>
<keyword evidence="6" id="KW-0028">Amino-acid biosynthesis</keyword>
<dbReference type="Pfam" id="PF01053">
    <property type="entry name" value="Cys_Met_Meta_PP"/>
    <property type="match status" value="1"/>
</dbReference>
<dbReference type="OrthoDB" id="3512640at2759"/>
<evidence type="ECO:0000313" key="9">
    <source>
        <dbReference type="EMBL" id="PWZ01009.1"/>
    </source>
</evidence>
<dbReference type="SUPFAM" id="SSF52540">
    <property type="entry name" value="P-loop containing nucleoside triphosphate hydrolases"/>
    <property type="match status" value="1"/>
</dbReference>
<evidence type="ECO:0000256" key="6">
    <source>
        <dbReference type="ARBA" id="ARBA00023192"/>
    </source>
</evidence>
<dbReference type="STRING" id="1882483.A0A317XUG0"/>
<evidence type="ECO:0000256" key="8">
    <source>
        <dbReference type="SAM" id="MobiDB-lite"/>
    </source>
</evidence>
<dbReference type="Proteomes" id="UP000246740">
    <property type="component" value="Unassembled WGS sequence"/>
</dbReference>
<dbReference type="EMBL" id="KZ819191">
    <property type="protein sequence ID" value="PWZ01009.1"/>
    <property type="molecule type" value="Genomic_DNA"/>
</dbReference>
<evidence type="ECO:0000313" key="10">
    <source>
        <dbReference type="Proteomes" id="UP000246740"/>
    </source>
</evidence>
<name>A0A317XUG0_9BASI</name>
<sequence>MTVLSPVLGNGANTNGHSNSSNGHSSDVYSGFSTKAIHIGSEPNEATGAVIPPISLSSTFAQESIGVHKGYEYSRAGNPNRDSFERALAALEGGSRGLAFSSGSAVTATILNSMPARSHVVSVNDVYGGTYRYFTKVASVSQGIETSFVQMDGAEDEVSERVNAAIQNNTSLVWIETPTNPTLRVIDIALIVKLVRSHPNASKDIKIVVDNTFMSPWFQNPLAQGADLVMHSVTKYLNGHSDVVMGVAVLHDGAWADRLAFLQNAIGATPSPFDCWLALRGLKTLSVRMKAHGASALAIAQFLASHPAVETVIYPGLPSHPGHQVARRQVTKRAAAAATPSADGAFAYGGMISFRLKSDPSDDQPADKLLGKLQVFTLAESLGGVESLIELPSKMTHGSVALEDRIKIGIGHNLIRISVGIEDTSDLIEDLKRGFQAADRTLWARMTTVGKFGAASRVQPRLEKLPLAFCMRPWTAMTLCLQDLCSNLRRVASRVPRLATKSTVTADSGTSSAIPKRSVREAFTTLAGSTYSARSRNHQITASVQAHSAVRTFSTTPMQFDLKDQIKDKAVEKGKEYAKEAINDSGNREEVKRAATRASGSLSKILFAGLAVAGAFYMLSGGTAHNEEDRSQGPPSTAKFTKDQVSLLCLIGPHLSGKSSQAKRLLSRFDKELDGVVQPNSVDELVHMIKDKTKSAKGRRLSLIVEGFPNKLEDAERIEKELVPIFCLSFYDLSLSEFEKRLPKDADHAKEVDQYRKASKFLDPIVKKYRDQGNIYEISADWDSEEEVWEQVEAKTEQILELRDRGDL</sequence>
<dbReference type="InterPro" id="IPR015424">
    <property type="entry name" value="PyrdxlP-dep_Trfase"/>
</dbReference>
<dbReference type="CDD" id="cd00614">
    <property type="entry name" value="CGS_like"/>
    <property type="match status" value="1"/>
</dbReference>
<dbReference type="Gene3D" id="3.90.1150.10">
    <property type="entry name" value="Aspartate Aminotransferase, domain 1"/>
    <property type="match status" value="1"/>
</dbReference>
<dbReference type="FunFam" id="3.40.640.10:FF:000009">
    <property type="entry name" value="Cystathionine gamma-synthase homolog"/>
    <property type="match status" value="1"/>
</dbReference>
<dbReference type="InterPro" id="IPR015421">
    <property type="entry name" value="PyrdxlP-dep_Trfase_major"/>
</dbReference>
<feature type="compositionally biased region" description="Low complexity" evidence="8">
    <location>
        <begin position="9"/>
        <end position="26"/>
    </location>
</feature>
<accession>A0A317XUG0</accession>
<dbReference type="InParanoid" id="A0A317XUG0"/>
<protein>
    <recommendedName>
        <fullName evidence="4">cystathionine gamma-lyase</fullName>
        <ecNumber evidence="4">4.4.1.1</ecNumber>
    </recommendedName>
    <alternativeName>
        <fullName evidence="7">Gamma-cystathionase</fullName>
    </alternativeName>
</protein>
<comment type="similarity">
    <text evidence="3">Belongs to the trans-sulfuration enzymes family.</text>
</comment>
<evidence type="ECO:0000256" key="2">
    <source>
        <dbReference type="ARBA" id="ARBA00005038"/>
    </source>
</evidence>
<evidence type="ECO:0000256" key="5">
    <source>
        <dbReference type="ARBA" id="ARBA00022898"/>
    </source>
</evidence>
<proteinExistence type="inferred from homology"/>
<dbReference type="FunFam" id="3.90.1150.10:FF:000008">
    <property type="entry name" value="Cystathionine gamma-synthase"/>
    <property type="match status" value="1"/>
</dbReference>
<dbReference type="Gene3D" id="3.40.50.300">
    <property type="entry name" value="P-loop containing nucleotide triphosphate hydrolases"/>
    <property type="match status" value="1"/>
</dbReference>
<reference evidence="9 10" key="1">
    <citation type="journal article" date="2018" name="Mol. Biol. Evol.">
        <title>Broad Genomic Sampling Reveals a Smut Pathogenic Ancestry of the Fungal Clade Ustilaginomycotina.</title>
        <authorList>
            <person name="Kijpornyongpan T."/>
            <person name="Mondo S.J."/>
            <person name="Barry K."/>
            <person name="Sandor L."/>
            <person name="Lee J."/>
            <person name="Lipzen A."/>
            <person name="Pangilinan J."/>
            <person name="LaButti K."/>
            <person name="Hainaut M."/>
            <person name="Henrissat B."/>
            <person name="Grigoriev I.V."/>
            <person name="Spatafora J.W."/>
            <person name="Aime M.C."/>
        </authorList>
    </citation>
    <scope>NUCLEOTIDE SEQUENCE [LARGE SCALE GENOMIC DNA]</scope>
    <source>
        <strain evidence="9 10">MCA 3645</strain>
    </source>
</reference>
<dbReference type="InterPro" id="IPR015422">
    <property type="entry name" value="PyrdxlP-dep_Trfase_small"/>
</dbReference>
<evidence type="ECO:0000256" key="7">
    <source>
        <dbReference type="ARBA" id="ARBA00029853"/>
    </source>
</evidence>
<dbReference type="InterPro" id="IPR000277">
    <property type="entry name" value="Cys/Met-Metab_PyrdxlP-dep_enz"/>
</dbReference>
<comment type="pathway">
    <text evidence="2">Amino-acid biosynthesis; L-cysteine biosynthesis; L-cysteine from L-homocysteine and L-serine: step 2/2.</text>
</comment>
<keyword evidence="5" id="KW-0663">Pyridoxal phosphate</keyword>
<dbReference type="EC" id="4.4.1.1" evidence="4"/>
<evidence type="ECO:0000256" key="1">
    <source>
        <dbReference type="ARBA" id="ARBA00001933"/>
    </source>
</evidence>
<dbReference type="Gene3D" id="3.40.640.10">
    <property type="entry name" value="Type I PLP-dependent aspartate aminotransferase-like (Major domain)"/>
    <property type="match status" value="1"/>
</dbReference>
<evidence type="ECO:0000256" key="4">
    <source>
        <dbReference type="ARBA" id="ARBA00012085"/>
    </source>
</evidence>
<organism evidence="9 10">
    <name type="scientific">Testicularia cyperi</name>
    <dbReference type="NCBI Taxonomy" id="1882483"/>
    <lineage>
        <taxon>Eukaryota</taxon>
        <taxon>Fungi</taxon>
        <taxon>Dikarya</taxon>
        <taxon>Basidiomycota</taxon>
        <taxon>Ustilaginomycotina</taxon>
        <taxon>Ustilaginomycetes</taxon>
        <taxon>Ustilaginales</taxon>
        <taxon>Anthracoideaceae</taxon>
        <taxon>Testicularia</taxon>
    </lineage>
</organism>
<dbReference type="GO" id="GO:0019343">
    <property type="term" value="P:cysteine biosynthetic process via cystathionine"/>
    <property type="evidence" value="ECO:0007669"/>
    <property type="project" value="TreeGrafter"/>
</dbReference>
<dbReference type="GO" id="GO:0019346">
    <property type="term" value="P:transsulfuration"/>
    <property type="evidence" value="ECO:0007669"/>
    <property type="project" value="InterPro"/>
</dbReference>
<dbReference type="GO" id="GO:0004123">
    <property type="term" value="F:cystathionine gamma-lyase activity"/>
    <property type="evidence" value="ECO:0007669"/>
    <property type="project" value="TreeGrafter"/>
</dbReference>
<dbReference type="PANTHER" id="PTHR11808">
    <property type="entry name" value="TRANS-SULFURATION ENZYME FAMILY MEMBER"/>
    <property type="match status" value="1"/>
</dbReference>